<dbReference type="GO" id="GO:0030148">
    <property type="term" value="P:sphingolipid biosynthetic process"/>
    <property type="evidence" value="ECO:0007669"/>
    <property type="project" value="TreeGrafter"/>
</dbReference>
<proteinExistence type="predicted"/>
<dbReference type="GO" id="GO:0047560">
    <property type="term" value="F:3-dehydrosphinganine reductase activity"/>
    <property type="evidence" value="ECO:0007669"/>
    <property type="project" value="TreeGrafter"/>
</dbReference>
<feature type="transmembrane region" description="Helical" evidence="1">
    <location>
        <begin position="62"/>
        <end position="82"/>
    </location>
</feature>
<name>A0A3P6RQ69_CYLGO</name>
<keyword evidence="1" id="KW-0472">Membrane</keyword>
<evidence type="ECO:0000256" key="1">
    <source>
        <dbReference type="SAM" id="Phobius"/>
    </source>
</evidence>
<dbReference type="AlphaFoldDB" id="A0A3P6RQ69"/>
<keyword evidence="3" id="KW-1185">Reference proteome</keyword>
<sequence length="138" mass="15187">MELEPYNINISVLCPPNTDTDYFRSFHTTTMPVIMRKMTAVAGLVSAEEVARAHIRDIESGNYLTTNGLMGWFLGLVTAGASPERSMLQALAQFYLSALGRVGILAVVGYFNSLSREHANMRRKESEHASLPGAKIHS</sequence>
<evidence type="ECO:0000313" key="2">
    <source>
        <dbReference type="EMBL" id="VDK61517.1"/>
    </source>
</evidence>
<dbReference type="InterPro" id="IPR036291">
    <property type="entry name" value="NAD(P)-bd_dom_sf"/>
</dbReference>
<dbReference type="PANTHER" id="PTHR43550:SF3">
    <property type="entry name" value="3-KETODIHYDROSPHINGOSINE REDUCTASE"/>
    <property type="match status" value="1"/>
</dbReference>
<evidence type="ECO:0008006" key="4">
    <source>
        <dbReference type="Google" id="ProtNLM"/>
    </source>
</evidence>
<evidence type="ECO:0000313" key="3">
    <source>
        <dbReference type="Proteomes" id="UP000271889"/>
    </source>
</evidence>
<dbReference type="GO" id="GO:0006666">
    <property type="term" value="P:3-keto-sphinganine metabolic process"/>
    <property type="evidence" value="ECO:0007669"/>
    <property type="project" value="TreeGrafter"/>
</dbReference>
<dbReference type="PANTHER" id="PTHR43550">
    <property type="entry name" value="3-KETODIHYDROSPHINGOSINE REDUCTASE"/>
    <property type="match status" value="1"/>
</dbReference>
<gene>
    <name evidence="2" type="ORF">CGOC_LOCUS5320</name>
</gene>
<dbReference type="SUPFAM" id="SSF51735">
    <property type="entry name" value="NAD(P)-binding Rossmann-fold domains"/>
    <property type="match status" value="1"/>
</dbReference>
<organism evidence="2 3">
    <name type="scientific">Cylicostephanus goldi</name>
    <name type="common">Nematode worm</name>
    <dbReference type="NCBI Taxonomy" id="71465"/>
    <lineage>
        <taxon>Eukaryota</taxon>
        <taxon>Metazoa</taxon>
        <taxon>Ecdysozoa</taxon>
        <taxon>Nematoda</taxon>
        <taxon>Chromadorea</taxon>
        <taxon>Rhabditida</taxon>
        <taxon>Rhabditina</taxon>
        <taxon>Rhabditomorpha</taxon>
        <taxon>Strongyloidea</taxon>
        <taxon>Strongylidae</taxon>
        <taxon>Cylicostephanus</taxon>
    </lineage>
</organism>
<protein>
    <recommendedName>
        <fullName evidence="4">3-ketodihydrosphingosine reductase</fullName>
    </recommendedName>
</protein>
<feature type="transmembrane region" description="Helical" evidence="1">
    <location>
        <begin position="94"/>
        <end position="114"/>
    </location>
</feature>
<dbReference type="Proteomes" id="UP000271889">
    <property type="component" value="Unassembled WGS sequence"/>
</dbReference>
<keyword evidence="1" id="KW-0812">Transmembrane</keyword>
<dbReference type="GO" id="GO:0005789">
    <property type="term" value="C:endoplasmic reticulum membrane"/>
    <property type="evidence" value="ECO:0007669"/>
    <property type="project" value="TreeGrafter"/>
</dbReference>
<reference evidence="2 3" key="1">
    <citation type="submission" date="2018-11" db="EMBL/GenBank/DDBJ databases">
        <authorList>
            <consortium name="Pathogen Informatics"/>
        </authorList>
    </citation>
    <scope>NUCLEOTIDE SEQUENCE [LARGE SCALE GENOMIC DNA]</scope>
</reference>
<accession>A0A3P6RQ69</accession>
<dbReference type="EMBL" id="UYRV01015987">
    <property type="protein sequence ID" value="VDK61517.1"/>
    <property type="molecule type" value="Genomic_DNA"/>
</dbReference>
<keyword evidence="1" id="KW-1133">Transmembrane helix</keyword>
<dbReference type="OrthoDB" id="37659at2759"/>